<dbReference type="Pfam" id="PF13472">
    <property type="entry name" value="Lipase_GDSL_2"/>
    <property type="match status" value="1"/>
</dbReference>
<dbReference type="EMBL" id="JABANE010000004">
    <property type="protein sequence ID" value="NME66748.1"/>
    <property type="molecule type" value="Genomic_DNA"/>
</dbReference>
<gene>
    <name evidence="2" type="ORF">HHU12_02110</name>
</gene>
<keyword evidence="3" id="KW-1185">Reference proteome</keyword>
<dbReference type="AlphaFoldDB" id="A0A7X9P039"/>
<dbReference type="GO" id="GO:0004622">
    <property type="term" value="F:phosphatidylcholine lysophospholipase activity"/>
    <property type="evidence" value="ECO:0007669"/>
    <property type="project" value="TreeGrafter"/>
</dbReference>
<dbReference type="InterPro" id="IPR036514">
    <property type="entry name" value="SGNH_hydro_sf"/>
</dbReference>
<evidence type="ECO:0000313" key="2">
    <source>
        <dbReference type="EMBL" id="NME66748.1"/>
    </source>
</evidence>
<sequence length="461" mass="52983">MYKFITFIFLLLGGNTVFSQHKISFKPNETVVFIGNSITQDGRYHMLFHSYCATKFPSTKLSFYNTGIAGDVTGGMLKRYKEDILTRQPDYAFLMSGMNDVMSHLYAPSLKVTKEVKEKRKKAIDTYKNNFLKMVALLQESKITPILIAPSIYDQTSEIAQENKIGVNDALEECAAFVLEYAKSNNILVVDFFHLLSDINTTYQQENPSFTIIGKDRVHPEDAGHYVMAGALVKEVLEKHPYAYSMISKSENMVIFENECTVVLSNKNKPNQFSFDRKSSTLPFPSIPQFKKGEQFSNVFQTFNTDIIAVSGLEKGEYLVEIDNKTIGHFSHQQLQNGINLAVLSETPQYKQAQKVIQLCSEYHQLQAKVRSVALTEYRMLNDYKGPATFEAKLDFLLEKLEKQRGKSWYAYNKKTIESYKKYVTKVDQIEQKMTEVRSNIYKENKPQKHHYKITKKSLLN</sequence>
<protein>
    <submittedName>
        <fullName evidence="2">SGNH/GDSL hydrolase family protein</fullName>
    </submittedName>
</protein>
<evidence type="ECO:0000259" key="1">
    <source>
        <dbReference type="Pfam" id="PF13472"/>
    </source>
</evidence>
<name>A0A7X9P039_9BACT</name>
<dbReference type="InterPro" id="IPR051532">
    <property type="entry name" value="Ester_Hydrolysis_Enzymes"/>
</dbReference>
<accession>A0A7X9P039</accession>
<reference evidence="2 3" key="1">
    <citation type="submission" date="2020-04" db="EMBL/GenBank/DDBJ databases">
        <title>Flammeovirga sp. SR4, a novel species isolated from seawater.</title>
        <authorList>
            <person name="Wang X."/>
        </authorList>
    </citation>
    <scope>NUCLEOTIDE SEQUENCE [LARGE SCALE GENOMIC DNA]</scope>
    <source>
        <strain evidence="2 3">ATCC 23126</strain>
    </source>
</reference>
<dbReference type="PANTHER" id="PTHR30383">
    <property type="entry name" value="THIOESTERASE 1/PROTEASE 1/LYSOPHOSPHOLIPASE L1"/>
    <property type="match status" value="1"/>
</dbReference>
<dbReference type="InterPro" id="IPR013830">
    <property type="entry name" value="SGNH_hydro"/>
</dbReference>
<dbReference type="SUPFAM" id="SSF52266">
    <property type="entry name" value="SGNH hydrolase"/>
    <property type="match status" value="1"/>
</dbReference>
<proteinExistence type="predicted"/>
<dbReference type="RefSeq" id="WP_169654532.1">
    <property type="nucleotide sequence ID" value="NZ_JABANE010000004.1"/>
</dbReference>
<organism evidence="2 3">
    <name type="scientific">Flammeovirga aprica JL-4</name>
    <dbReference type="NCBI Taxonomy" id="694437"/>
    <lineage>
        <taxon>Bacteria</taxon>
        <taxon>Pseudomonadati</taxon>
        <taxon>Bacteroidota</taxon>
        <taxon>Cytophagia</taxon>
        <taxon>Cytophagales</taxon>
        <taxon>Flammeovirgaceae</taxon>
        <taxon>Flammeovirga</taxon>
    </lineage>
</organism>
<keyword evidence="2" id="KW-0378">Hydrolase</keyword>
<dbReference type="Proteomes" id="UP000576082">
    <property type="component" value="Unassembled WGS sequence"/>
</dbReference>
<evidence type="ECO:0000313" key="3">
    <source>
        <dbReference type="Proteomes" id="UP000576082"/>
    </source>
</evidence>
<dbReference type="PANTHER" id="PTHR30383:SF5">
    <property type="entry name" value="SGNH HYDROLASE-TYPE ESTERASE DOMAIN-CONTAINING PROTEIN"/>
    <property type="match status" value="1"/>
</dbReference>
<comment type="caution">
    <text evidence="2">The sequence shown here is derived from an EMBL/GenBank/DDBJ whole genome shotgun (WGS) entry which is preliminary data.</text>
</comment>
<dbReference type="Gene3D" id="3.40.50.1110">
    <property type="entry name" value="SGNH hydrolase"/>
    <property type="match status" value="1"/>
</dbReference>
<dbReference type="CDD" id="cd01834">
    <property type="entry name" value="SGNH_hydrolase_like_2"/>
    <property type="match status" value="1"/>
</dbReference>
<feature type="domain" description="SGNH hydrolase-type esterase" evidence="1">
    <location>
        <begin position="33"/>
        <end position="225"/>
    </location>
</feature>